<feature type="region of interest" description="Disordered" evidence="4">
    <location>
        <begin position="1"/>
        <end position="22"/>
    </location>
</feature>
<dbReference type="NCBIfam" id="TIGR00229">
    <property type="entry name" value="sensory_box"/>
    <property type="match status" value="3"/>
</dbReference>
<dbReference type="RefSeq" id="WP_011324416.1">
    <property type="nucleotide sequence ID" value="NC_007427.1"/>
</dbReference>
<evidence type="ECO:0000256" key="1">
    <source>
        <dbReference type="ARBA" id="ARBA00022630"/>
    </source>
</evidence>
<dbReference type="SMART" id="SM00387">
    <property type="entry name" value="HATPase_c"/>
    <property type="match status" value="1"/>
</dbReference>
<dbReference type="CDD" id="cd00130">
    <property type="entry name" value="PAS"/>
    <property type="match status" value="3"/>
</dbReference>
<dbReference type="SMART" id="SM00086">
    <property type="entry name" value="PAC"/>
    <property type="match status" value="2"/>
</dbReference>
<proteinExistence type="predicted"/>
<dbReference type="InterPro" id="IPR036890">
    <property type="entry name" value="HATPase_C_sf"/>
</dbReference>
<dbReference type="PROSITE" id="PS50112">
    <property type="entry name" value="PAS"/>
    <property type="match status" value="2"/>
</dbReference>
<dbReference type="OrthoDB" id="230688at2157"/>
<dbReference type="InterPro" id="IPR035965">
    <property type="entry name" value="PAS-like_dom_sf"/>
</dbReference>
<keyword evidence="3" id="KW-0157">Chromophore</keyword>
<keyword evidence="8" id="KW-0614">Plasmid</keyword>
<dbReference type="KEGG" id="nph:NP_6064A"/>
<evidence type="ECO:0000259" key="5">
    <source>
        <dbReference type="PROSITE" id="PS50109"/>
    </source>
</evidence>
<dbReference type="GeneID" id="3694697"/>
<dbReference type="EMBL" id="CR936258">
    <property type="protein sequence ID" value="CAI50812.1"/>
    <property type="molecule type" value="Genomic_DNA"/>
</dbReference>
<dbReference type="EC" id="2.7.13.3" evidence="8"/>
<dbReference type="GO" id="GO:0004673">
    <property type="term" value="F:protein histidine kinase activity"/>
    <property type="evidence" value="ECO:0007669"/>
    <property type="project" value="UniProtKB-EC"/>
</dbReference>
<reference evidence="8 9" key="1">
    <citation type="journal article" date="2005" name="Genome Res.">
        <title>Living with two extremes: conclusions from the genome sequence of Natronomonas pharaonis.</title>
        <authorList>
            <person name="Falb M."/>
            <person name="Pfeiffer F."/>
            <person name="Palm P."/>
            <person name="Rodewald K."/>
            <person name="Hickmann V."/>
            <person name="Tittor J."/>
            <person name="Oesterhelt D."/>
        </authorList>
    </citation>
    <scope>NUCLEOTIDE SEQUENCE [LARGE SCALE GENOMIC DNA]</scope>
    <source>
        <strain evidence="9">ATCC 35678 / DSM 2160 / CIP 103997 / JCM 8858 / NBRC 14720 / NCIMB 2260 / Gabara</strain>
    </source>
</reference>
<name>Q3IM51_NATPD</name>
<evidence type="ECO:0000313" key="9">
    <source>
        <dbReference type="Proteomes" id="UP000002698"/>
    </source>
</evidence>
<dbReference type="PANTHER" id="PTHR47429">
    <property type="entry name" value="PROTEIN TWIN LOV 1"/>
    <property type="match status" value="1"/>
</dbReference>
<feature type="domain" description="PAS" evidence="6">
    <location>
        <begin position="253"/>
        <end position="298"/>
    </location>
</feature>
<dbReference type="SMART" id="SM00091">
    <property type="entry name" value="PAS"/>
    <property type="match status" value="3"/>
</dbReference>
<keyword evidence="1" id="KW-0285">Flavoprotein</keyword>
<dbReference type="InterPro" id="IPR000700">
    <property type="entry name" value="PAS-assoc_C"/>
</dbReference>
<dbReference type="PROSITE" id="PS50113">
    <property type="entry name" value="PAC"/>
    <property type="match status" value="1"/>
</dbReference>
<keyword evidence="8" id="KW-0808">Transferase</keyword>
<dbReference type="InterPro" id="IPR003594">
    <property type="entry name" value="HATPase_dom"/>
</dbReference>
<keyword evidence="8" id="KW-0418">Kinase</keyword>
<feature type="domain" description="Histidine kinase" evidence="5">
    <location>
        <begin position="382"/>
        <end position="590"/>
    </location>
</feature>
<evidence type="ECO:0000256" key="4">
    <source>
        <dbReference type="SAM" id="MobiDB-lite"/>
    </source>
</evidence>
<keyword evidence="9" id="KW-1185">Reference proteome</keyword>
<dbReference type="PANTHER" id="PTHR47429:SF2">
    <property type="entry name" value="PROTEIN TWIN LOV 1"/>
    <property type="match status" value="1"/>
</dbReference>
<dbReference type="Proteomes" id="UP000002698">
    <property type="component" value="Plasmid PL131"/>
</dbReference>
<evidence type="ECO:0000259" key="7">
    <source>
        <dbReference type="PROSITE" id="PS50113"/>
    </source>
</evidence>
<gene>
    <name evidence="8" type="ordered locus">NP_6064A</name>
</gene>
<dbReference type="Gene3D" id="3.30.450.20">
    <property type="entry name" value="PAS domain"/>
    <property type="match status" value="3"/>
</dbReference>
<dbReference type="EnsemblBacteria" id="CAI50812">
    <property type="protein sequence ID" value="CAI50812"/>
    <property type="gene ID" value="NP_6064A"/>
</dbReference>
<accession>Q3IM51</accession>
<dbReference type="AlphaFoldDB" id="Q3IM51"/>
<dbReference type="PROSITE" id="PS50109">
    <property type="entry name" value="HIS_KIN"/>
    <property type="match status" value="1"/>
</dbReference>
<dbReference type="Gene3D" id="3.30.565.10">
    <property type="entry name" value="Histidine kinase-like ATPase, C-terminal domain"/>
    <property type="match status" value="1"/>
</dbReference>
<dbReference type="HOGENOM" id="CLU_000445_114_58_2"/>
<organism evidence="8 9">
    <name type="scientific">Natronomonas pharaonis (strain ATCC 35678 / DSM 2160 / CIP 103997 / JCM 8858 / NBRC 14720 / NCIMB 2260 / Gabara)</name>
    <name type="common">Halobacterium pharaonis</name>
    <dbReference type="NCBI Taxonomy" id="348780"/>
    <lineage>
        <taxon>Archaea</taxon>
        <taxon>Methanobacteriati</taxon>
        <taxon>Methanobacteriota</taxon>
        <taxon>Stenosarchaea group</taxon>
        <taxon>Halobacteria</taxon>
        <taxon>Halobacteriales</taxon>
        <taxon>Natronomonadaceae</taxon>
        <taxon>Natronomonas</taxon>
    </lineage>
</organism>
<feature type="domain" description="PAC" evidence="7">
    <location>
        <begin position="204"/>
        <end position="256"/>
    </location>
</feature>
<keyword evidence="2" id="KW-0288">FMN</keyword>
<sequence>MDPVRSVRCDGGRRPPDNRPEPLVIHSDNQIVSVNDAALVLFGADSEDDILGRSLQAFVVSDNSGAVGRTFDQLLADDTQVFGLAVSIESLDGDIRDAIALNSAIDWDGTQAVQTMLLDVTADGGGALTTFWEEAMHEAPVGISIADARKDDLPITYVNNRFVEITGYARAEVLGRNCRFLQGEATRDEPIAQLRAAIERGETATVELRNYRKDGTMFWNRVTVSPLKNHNGEVTHYIGFQEDISEAKSFERESTLLESQVAATNEATFITDSDGTIQYVNQAFEELTGYTAEEAVGRDPSLLNAGRQDETFYEKLWETITAGDVWQETLWNQTKTGEYYQADQTIVPVTNDQGEIRNFVAIQTEITRDEIREQVLQVLDRVLRHNISHTVMKISGFASELEADLDAQEGREAVEQIQSAATDLESISERIRPVVELFHGAYEDTPWTKDRLAMAIGAAQEAYPDADIVVDNRMSADELIANGEAVSIALMEAIENAVKHSDQASPTVEITLRSDKNPPRLYLSIADDGPGAPTEAWDIVQSGVETQLSHTTGIGLWIVYWTIAAVGGNVTMTDNDPRGAVVEMEIPLETTTASVD</sequence>
<dbReference type="SUPFAM" id="SSF55874">
    <property type="entry name" value="ATPase domain of HSP90 chaperone/DNA topoisomerase II/histidine kinase"/>
    <property type="match status" value="1"/>
</dbReference>
<dbReference type="InterPro" id="IPR001610">
    <property type="entry name" value="PAC"/>
</dbReference>
<geneLocation type="plasmid" evidence="8 9">
    <name>PL131</name>
</geneLocation>
<evidence type="ECO:0000259" key="6">
    <source>
        <dbReference type="PROSITE" id="PS50112"/>
    </source>
</evidence>
<evidence type="ECO:0000256" key="2">
    <source>
        <dbReference type="ARBA" id="ARBA00022643"/>
    </source>
</evidence>
<evidence type="ECO:0000313" key="8">
    <source>
        <dbReference type="EMBL" id="CAI50812.1"/>
    </source>
</evidence>
<dbReference type="InterPro" id="IPR005467">
    <property type="entry name" value="His_kinase_dom"/>
</dbReference>
<feature type="compositionally biased region" description="Basic and acidic residues" evidence="4">
    <location>
        <begin position="1"/>
        <end position="20"/>
    </location>
</feature>
<evidence type="ECO:0000256" key="3">
    <source>
        <dbReference type="ARBA" id="ARBA00022991"/>
    </source>
</evidence>
<feature type="domain" description="PAS" evidence="6">
    <location>
        <begin position="128"/>
        <end position="201"/>
    </location>
</feature>
<dbReference type="Pfam" id="PF02518">
    <property type="entry name" value="HATPase_c"/>
    <property type="match status" value="1"/>
</dbReference>
<protein>
    <submittedName>
        <fullName evidence="8">Sensor box histidine kinase</fullName>
        <ecNumber evidence="8">2.7.13.3</ecNumber>
    </submittedName>
</protein>
<dbReference type="Pfam" id="PF13426">
    <property type="entry name" value="PAS_9"/>
    <property type="match status" value="3"/>
</dbReference>
<dbReference type="InterPro" id="IPR000014">
    <property type="entry name" value="PAS"/>
</dbReference>
<dbReference type="SUPFAM" id="SSF55785">
    <property type="entry name" value="PYP-like sensor domain (PAS domain)"/>
    <property type="match status" value="3"/>
</dbReference>